<evidence type="ECO:0000256" key="6">
    <source>
        <dbReference type="ARBA" id="ARBA00022989"/>
    </source>
</evidence>
<proteinExistence type="inferred from homology"/>
<dbReference type="GO" id="GO:0055085">
    <property type="term" value="P:transmembrane transport"/>
    <property type="evidence" value="ECO:0007669"/>
    <property type="project" value="TreeGrafter"/>
</dbReference>
<reference evidence="9 10" key="1">
    <citation type="submission" date="2017-02" db="EMBL/GenBank/DDBJ databases">
        <authorList>
            <person name="Peterson S.W."/>
        </authorList>
    </citation>
    <scope>NUCLEOTIDE SEQUENCE [LARGE SCALE GENOMIC DNA]</scope>
    <source>
        <strain evidence="9 10">DSM 15102</strain>
    </source>
</reference>
<keyword evidence="3" id="KW-0813">Transport</keyword>
<keyword evidence="5 8" id="KW-0812">Transmembrane</keyword>
<dbReference type="Proteomes" id="UP000196365">
    <property type="component" value="Unassembled WGS sequence"/>
</dbReference>
<comment type="subcellular location">
    <subcellularLocation>
        <location evidence="1">Cell membrane</location>
        <topology evidence="1">Multi-pass membrane protein</topology>
    </subcellularLocation>
</comment>
<accession>A0A1T4NLB5</accession>
<dbReference type="PANTHER" id="PTHR21716">
    <property type="entry name" value="TRANSMEMBRANE PROTEIN"/>
    <property type="match status" value="1"/>
</dbReference>
<sequence>MGKKTKKIIFILTYGILLYWALTNIQLVLSKVSTIFSLFSPIFIGIFLAFILNILLNLIENKILNNIFEKAKYFKKKKRIISIILTYICTIAIIVSIIFFIIPQVFKSFESLINKIPQYMQILEQNIMNLFFTFGITDIDFNELFRNWQDISHSITGVLGNVADKIFDITMNITSAVTNFFIGVIFSIYFLIYKNRLSYMGKKVILTFTSQRVAHKIFYIFEEIYKTFTRFIGGQFIEATILGGMCFVGMLFLKLPYAPLISLLVGVTSFIPILGAYIASIPSAFIILMESPIQAMIFIVFIIIIQQIEGNFIYPKVVGNAIGLDGLWVFLAITLGGKFFGILGMILGVPSMAVIYTLIREFTNKRYQKKFNQS</sequence>
<evidence type="ECO:0000256" key="4">
    <source>
        <dbReference type="ARBA" id="ARBA00022475"/>
    </source>
</evidence>
<keyword evidence="4" id="KW-1003">Cell membrane</keyword>
<dbReference type="PANTHER" id="PTHR21716:SF53">
    <property type="entry name" value="PERMEASE PERM-RELATED"/>
    <property type="match status" value="1"/>
</dbReference>
<feature type="transmembrane region" description="Helical" evidence="8">
    <location>
        <begin position="35"/>
        <end position="59"/>
    </location>
</feature>
<gene>
    <name evidence="9" type="ORF">SAMN02745973_01730</name>
</gene>
<evidence type="ECO:0000313" key="10">
    <source>
        <dbReference type="Proteomes" id="UP000196365"/>
    </source>
</evidence>
<evidence type="ECO:0000256" key="3">
    <source>
        <dbReference type="ARBA" id="ARBA00022448"/>
    </source>
</evidence>
<dbReference type="GO" id="GO:0005886">
    <property type="term" value="C:plasma membrane"/>
    <property type="evidence" value="ECO:0007669"/>
    <property type="project" value="UniProtKB-SubCell"/>
</dbReference>
<dbReference type="OrthoDB" id="9793390at2"/>
<evidence type="ECO:0000256" key="8">
    <source>
        <dbReference type="SAM" id="Phobius"/>
    </source>
</evidence>
<feature type="transmembrane region" description="Helical" evidence="8">
    <location>
        <begin position="260"/>
        <end position="279"/>
    </location>
</feature>
<evidence type="ECO:0000256" key="5">
    <source>
        <dbReference type="ARBA" id="ARBA00022692"/>
    </source>
</evidence>
<dbReference type="AlphaFoldDB" id="A0A1T4NLB5"/>
<evidence type="ECO:0000256" key="7">
    <source>
        <dbReference type="ARBA" id="ARBA00023136"/>
    </source>
</evidence>
<name>A0A1T4NLB5_9FIRM</name>
<feature type="transmembrane region" description="Helical" evidence="8">
    <location>
        <begin position="169"/>
        <end position="192"/>
    </location>
</feature>
<feature type="transmembrane region" description="Helical" evidence="8">
    <location>
        <begin position="80"/>
        <end position="102"/>
    </location>
</feature>
<feature type="transmembrane region" description="Helical" evidence="8">
    <location>
        <begin position="339"/>
        <end position="359"/>
    </location>
</feature>
<keyword evidence="6 8" id="KW-1133">Transmembrane helix</keyword>
<evidence type="ECO:0000256" key="2">
    <source>
        <dbReference type="ARBA" id="ARBA00009773"/>
    </source>
</evidence>
<feature type="transmembrane region" description="Helical" evidence="8">
    <location>
        <begin position="285"/>
        <end position="305"/>
    </location>
</feature>
<dbReference type="InterPro" id="IPR002549">
    <property type="entry name" value="AI-2E-like"/>
</dbReference>
<dbReference type="RefSeq" id="WP_087679114.1">
    <property type="nucleotide sequence ID" value="NZ_FUWV01000011.1"/>
</dbReference>
<dbReference type="EMBL" id="FUWV01000011">
    <property type="protein sequence ID" value="SJZ79925.1"/>
    <property type="molecule type" value="Genomic_DNA"/>
</dbReference>
<comment type="similarity">
    <text evidence="2">Belongs to the autoinducer-2 exporter (AI-2E) (TC 2.A.86) family.</text>
</comment>
<feature type="transmembrane region" description="Helical" evidence="8">
    <location>
        <begin position="233"/>
        <end position="253"/>
    </location>
</feature>
<keyword evidence="7 8" id="KW-0472">Membrane</keyword>
<protein>
    <submittedName>
        <fullName evidence="9">Predicted PurR-regulated permease PerM</fullName>
    </submittedName>
</protein>
<evidence type="ECO:0000313" key="9">
    <source>
        <dbReference type="EMBL" id="SJZ79925.1"/>
    </source>
</evidence>
<feature type="transmembrane region" description="Helical" evidence="8">
    <location>
        <begin position="9"/>
        <end position="29"/>
    </location>
</feature>
<dbReference type="Pfam" id="PF01594">
    <property type="entry name" value="AI-2E_transport"/>
    <property type="match status" value="1"/>
</dbReference>
<keyword evidence="10" id="KW-1185">Reference proteome</keyword>
<evidence type="ECO:0000256" key="1">
    <source>
        <dbReference type="ARBA" id="ARBA00004651"/>
    </source>
</evidence>
<organism evidence="9 10">
    <name type="scientific">Garciella nitratireducens DSM 15102</name>
    <dbReference type="NCBI Taxonomy" id="1121911"/>
    <lineage>
        <taxon>Bacteria</taxon>
        <taxon>Bacillati</taxon>
        <taxon>Bacillota</taxon>
        <taxon>Clostridia</taxon>
        <taxon>Eubacteriales</taxon>
        <taxon>Eubacteriaceae</taxon>
        <taxon>Garciella</taxon>
    </lineage>
</organism>